<geneLocation type="plasmid" evidence="1 2">
    <name>pLPU83c</name>
</geneLocation>
<reference evidence="1" key="1">
    <citation type="submission" date="2013-11" db="EMBL/GenBank/DDBJ databases">
        <title>Draft genome sequence of the broad-host-range Rhizobium sp. LPU83 strain, a member of the low-genetic diversity Oregon-like Rhizobium sp. group.</title>
        <authorList>
            <person name="Wibberg D."/>
            <person name="Puehler A."/>
            <person name="Schlueter A."/>
        </authorList>
    </citation>
    <scope>NUCLEOTIDE SEQUENCE [LARGE SCALE GENOMIC DNA]</scope>
    <source>
        <strain evidence="1">LPU83</strain>
        <plasmid evidence="1">pLPU83c</plasmid>
    </source>
</reference>
<gene>
    <name evidence="1" type="ORF">LPU83_pLPU83c_0492</name>
</gene>
<keyword evidence="2" id="KW-1185">Reference proteome</keyword>
<dbReference type="HOGENOM" id="CLU_2424845_0_0_5"/>
<dbReference type="PATRIC" id="fig|348824.6.peg.5229"/>
<protein>
    <submittedName>
        <fullName evidence="1">Uncharacterized protein</fullName>
    </submittedName>
</protein>
<dbReference type="AlphaFoldDB" id="W6RJN5"/>
<accession>W6RJN5</accession>
<evidence type="ECO:0000313" key="2">
    <source>
        <dbReference type="Proteomes" id="UP000019443"/>
    </source>
</evidence>
<evidence type="ECO:0000313" key="1">
    <source>
        <dbReference type="EMBL" id="CDM61054.1"/>
    </source>
</evidence>
<keyword evidence="1" id="KW-0614">Plasmid</keyword>
<sequence length="89" mass="9850">MRHRRSVDLASVANHAVSLENETLASLPEMFVLAAACPSCLNSTPIDRWELGRLLGKRMPVANIAERLKCSCCGNRTGNRFLLGRLRRG</sequence>
<proteinExistence type="predicted"/>
<name>W6RJN5_9HYPH</name>
<organism evidence="1 2">
    <name type="scientific">Rhizobium favelukesii</name>
    <dbReference type="NCBI Taxonomy" id="348824"/>
    <lineage>
        <taxon>Bacteria</taxon>
        <taxon>Pseudomonadati</taxon>
        <taxon>Pseudomonadota</taxon>
        <taxon>Alphaproteobacteria</taxon>
        <taxon>Hyphomicrobiales</taxon>
        <taxon>Rhizobiaceae</taxon>
        <taxon>Rhizobium/Agrobacterium group</taxon>
        <taxon>Rhizobium</taxon>
    </lineage>
</organism>
<dbReference type="Proteomes" id="UP000019443">
    <property type="component" value="Plasmid pLPU83c"/>
</dbReference>
<dbReference type="EMBL" id="HG916854">
    <property type="protein sequence ID" value="CDM61054.1"/>
    <property type="molecule type" value="Genomic_DNA"/>
</dbReference>
<dbReference type="KEGG" id="rhl:LPU83_pLPU83c_0492"/>